<dbReference type="InterPro" id="IPR050266">
    <property type="entry name" value="AB_hydrolase_sf"/>
</dbReference>
<keyword evidence="4" id="KW-1185">Reference proteome</keyword>
<feature type="region of interest" description="Disordered" evidence="1">
    <location>
        <begin position="1"/>
        <end position="21"/>
    </location>
</feature>
<dbReference type="RefSeq" id="WP_014146509.1">
    <property type="nucleotide sequence ID" value="NC_016111.1"/>
</dbReference>
<dbReference type="Pfam" id="PF00561">
    <property type="entry name" value="Abhydrolase_1"/>
    <property type="match status" value="1"/>
</dbReference>
<name>F8JV11_STREN</name>
<reference evidence="4" key="1">
    <citation type="submission" date="2011-12" db="EMBL/GenBank/DDBJ databases">
        <title>Complete genome sequence of Streptomyces cattleya strain DSM 46488.</title>
        <authorList>
            <person name="Ou H.-Y."/>
            <person name="Li P."/>
            <person name="Zhao C."/>
            <person name="O'Hagan D."/>
            <person name="Deng Z."/>
        </authorList>
    </citation>
    <scope>NUCLEOTIDE SEQUENCE [LARGE SCALE GENOMIC DNA]</scope>
    <source>
        <strain evidence="4">ATCC 35852 / DSM 46488 / JCM 4925 / NBRC 14057 / NRRL 8057</strain>
    </source>
</reference>
<dbReference type="InterPro" id="IPR029058">
    <property type="entry name" value="AB_hydrolase_fold"/>
</dbReference>
<dbReference type="Gene3D" id="3.40.50.1820">
    <property type="entry name" value="alpha/beta hydrolase"/>
    <property type="match status" value="1"/>
</dbReference>
<accession>F8JV11</accession>
<feature type="domain" description="AB hydrolase-1" evidence="2">
    <location>
        <begin position="39"/>
        <end position="264"/>
    </location>
</feature>
<dbReference type="KEGG" id="sct:SCAT_5808"/>
<evidence type="ECO:0000313" key="3">
    <source>
        <dbReference type="EMBL" id="AEW98180.1"/>
    </source>
</evidence>
<gene>
    <name evidence="3" type="ordered locus">SCATT_58090</name>
</gene>
<dbReference type="SUPFAM" id="SSF53474">
    <property type="entry name" value="alpha/beta-Hydrolases"/>
    <property type="match status" value="1"/>
</dbReference>
<dbReference type="GO" id="GO:0016020">
    <property type="term" value="C:membrane"/>
    <property type="evidence" value="ECO:0007669"/>
    <property type="project" value="TreeGrafter"/>
</dbReference>
<proteinExistence type="predicted"/>
<dbReference type="eggNOG" id="COG2021">
    <property type="taxonomic scope" value="Bacteria"/>
</dbReference>
<dbReference type="EMBL" id="CP003219">
    <property type="protein sequence ID" value="AEW98180.1"/>
    <property type="molecule type" value="Genomic_DNA"/>
</dbReference>
<protein>
    <submittedName>
        <fullName evidence="3">Esterase/lipase/thioesterase</fullName>
    </submittedName>
</protein>
<dbReference type="GO" id="GO:0003824">
    <property type="term" value="F:catalytic activity"/>
    <property type="evidence" value="ECO:0007669"/>
    <property type="project" value="UniProtKB-ARBA"/>
</dbReference>
<dbReference type="Proteomes" id="UP000007842">
    <property type="component" value="Chromosome"/>
</dbReference>
<dbReference type="InterPro" id="IPR000073">
    <property type="entry name" value="AB_hydrolase_1"/>
</dbReference>
<sequence>MTRTPDHPTAQPGRPAVTGSVHAGGADIAYTAAGRGPGLLLVHGSTADSEANYAGLRPLLTGHRTVITADYAGSGATALPPGGELTVDLLAEQMAAVIRAAGPGPVDVAGASLGAVVAAALAAAHPHLVRRLVLIGGWARNDDPRQRLALGLWHHLARTDRTAYQQFITLLSLSPQALSALGPDGIARAAAAAEPTEGAIRQIELDLAADIRDRLPHITAPTLVIGARQDQVIPVTHARELHQAIAGSRYAELDCGHNIPFEAPADLARLIDTFLT</sequence>
<dbReference type="PANTHER" id="PTHR43798">
    <property type="entry name" value="MONOACYLGLYCEROL LIPASE"/>
    <property type="match status" value="1"/>
</dbReference>
<evidence type="ECO:0000259" key="2">
    <source>
        <dbReference type="Pfam" id="PF00561"/>
    </source>
</evidence>
<dbReference type="PRINTS" id="PR00111">
    <property type="entry name" value="ABHYDROLASE"/>
</dbReference>
<dbReference type="PANTHER" id="PTHR43798:SF33">
    <property type="entry name" value="HYDROLASE, PUTATIVE (AFU_ORTHOLOGUE AFUA_2G14860)-RELATED"/>
    <property type="match status" value="1"/>
</dbReference>
<dbReference type="OrthoDB" id="3866834at2"/>
<dbReference type="PATRIC" id="fig|1003195.11.peg.7217"/>
<dbReference type="AlphaFoldDB" id="F8JV11"/>
<accession>G8X1F2</accession>
<dbReference type="HOGENOM" id="CLU_020336_50_2_11"/>
<dbReference type="KEGG" id="scy:SCATT_58090"/>
<organism evidence="3 4">
    <name type="scientific">Streptantibioticus cattleyicolor (strain ATCC 35852 / DSM 46488 / JCM 4925 / NBRC 14057 / NRRL 8057)</name>
    <name type="common">Streptomyces cattleya</name>
    <dbReference type="NCBI Taxonomy" id="1003195"/>
    <lineage>
        <taxon>Bacteria</taxon>
        <taxon>Bacillati</taxon>
        <taxon>Actinomycetota</taxon>
        <taxon>Actinomycetes</taxon>
        <taxon>Kitasatosporales</taxon>
        <taxon>Streptomycetaceae</taxon>
        <taxon>Streptantibioticus</taxon>
    </lineage>
</organism>
<evidence type="ECO:0000313" key="4">
    <source>
        <dbReference type="Proteomes" id="UP000007842"/>
    </source>
</evidence>
<evidence type="ECO:0000256" key="1">
    <source>
        <dbReference type="SAM" id="MobiDB-lite"/>
    </source>
</evidence>
<dbReference type="STRING" id="1003195.SCATT_58090"/>